<dbReference type="PANTHER" id="PTHR13878">
    <property type="entry name" value="GULONOLACTONE OXIDASE"/>
    <property type="match status" value="1"/>
</dbReference>
<evidence type="ECO:0000256" key="2">
    <source>
        <dbReference type="ARBA" id="ARBA00023002"/>
    </source>
</evidence>
<evidence type="ECO:0000259" key="3">
    <source>
        <dbReference type="PROSITE" id="PS51387"/>
    </source>
</evidence>
<proteinExistence type="inferred from homology"/>
<evidence type="ECO:0000313" key="5">
    <source>
        <dbReference type="Proteomes" id="UP001430848"/>
    </source>
</evidence>
<dbReference type="EMBL" id="JAKNSF020000033">
    <property type="protein sequence ID" value="KAK7728438.1"/>
    <property type="molecule type" value="Genomic_DNA"/>
</dbReference>
<sequence>MDVADNAASGVGYFAYEKSQLTPAVISNLTSYLEAQNNIDSNAAIFDFANASDASLRKRHRGCKAYPGSASWPSKVVWRLFDLFLGGSLIEGVPAAAVCYPDWPQYDEAKCADLGVSWTDPAWRAAQPTEVDWPVFEGMSCLPPGLGDFLSRPNSTCELGGMPAYVVNATNVAQIQLAVNFARNLNIRLNIKNSGHDFNAKSTAGGSLSVWTLHLQDIEFLGSEYQSASGAKGPAFKVGAGITTKQIYDAAHERGLMVVGPIARTVGLAGGYSAGGGNGPLINKYGVAADQVLSMEVVLPDASFVSADAKTNSELFFALRGGGGSTWGIVTSLVIRAYEDTTISTLTYTFGSGVDEETFWTGIDALWQQFTKWPEAGIWSYFSFACENVVNCTFSMAPQVAPGLSKSQLEDHNAALFANLSSLGISVDDVSYNEYSGFMEMFDEQFPDTTNTAGYWYFHSTSRFFPERNWQSWDKFAAQSAAIRNTTQSRGSFTGYNSRPGVNSAVSQDNAVNPAWREALVFGMGNVVYGYNDTVEEMAAANKQMVDAYAVWRDVSDGTYLNEADINEPEWQQSFYGDNYDRLYDLKQKVDPWGVFYATGAVGSEDWYVTDQIEYFPMANGRLCPVGS</sequence>
<comment type="similarity">
    <text evidence="1">Belongs to the oxygen-dependent FAD-linked oxidoreductase family.</text>
</comment>
<evidence type="ECO:0000313" key="4">
    <source>
        <dbReference type="EMBL" id="KAK7728438.1"/>
    </source>
</evidence>
<accession>A0ABR1P7Q5</accession>
<dbReference type="InterPro" id="IPR016169">
    <property type="entry name" value="FAD-bd_PCMH_sub2"/>
</dbReference>
<dbReference type="InterPro" id="IPR036318">
    <property type="entry name" value="FAD-bd_PCMH-like_sf"/>
</dbReference>
<dbReference type="InterPro" id="IPR012951">
    <property type="entry name" value="BBE"/>
</dbReference>
<organism evidence="4 5">
    <name type="scientific">Diaporthe eres</name>
    <name type="common">Phomopsis oblonga</name>
    <dbReference type="NCBI Taxonomy" id="83184"/>
    <lineage>
        <taxon>Eukaryota</taxon>
        <taxon>Fungi</taxon>
        <taxon>Dikarya</taxon>
        <taxon>Ascomycota</taxon>
        <taxon>Pezizomycotina</taxon>
        <taxon>Sordariomycetes</taxon>
        <taxon>Sordariomycetidae</taxon>
        <taxon>Diaporthales</taxon>
        <taxon>Diaporthaceae</taxon>
        <taxon>Diaporthe</taxon>
        <taxon>Diaporthe eres species complex</taxon>
    </lineage>
</organism>
<dbReference type="Pfam" id="PF01565">
    <property type="entry name" value="FAD_binding_4"/>
    <property type="match status" value="1"/>
</dbReference>
<comment type="caution">
    <text evidence="4">The sequence shown here is derived from an EMBL/GenBank/DDBJ whole genome shotgun (WGS) entry which is preliminary data.</text>
</comment>
<dbReference type="SUPFAM" id="SSF56176">
    <property type="entry name" value="FAD-binding/transporter-associated domain-like"/>
    <property type="match status" value="1"/>
</dbReference>
<dbReference type="Gene3D" id="3.30.465.10">
    <property type="match status" value="2"/>
</dbReference>
<evidence type="ECO:0000256" key="1">
    <source>
        <dbReference type="ARBA" id="ARBA00005466"/>
    </source>
</evidence>
<dbReference type="PROSITE" id="PS51387">
    <property type="entry name" value="FAD_PCMH"/>
    <property type="match status" value="1"/>
</dbReference>
<protein>
    <recommendedName>
        <fullName evidence="3">FAD-binding PCMH-type domain-containing protein</fullName>
    </recommendedName>
</protein>
<reference evidence="4 5" key="1">
    <citation type="submission" date="2024-02" db="EMBL/GenBank/DDBJ databases">
        <title>De novo assembly and annotation of 12 fungi associated with fruit tree decline syndrome in Ontario, Canada.</title>
        <authorList>
            <person name="Sulman M."/>
            <person name="Ellouze W."/>
            <person name="Ilyukhin E."/>
        </authorList>
    </citation>
    <scope>NUCLEOTIDE SEQUENCE [LARGE SCALE GENOMIC DNA]</scope>
    <source>
        <strain evidence="4 5">M169</strain>
    </source>
</reference>
<dbReference type="InterPro" id="IPR006094">
    <property type="entry name" value="Oxid_FAD_bind_N"/>
</dbReference>
<feature type="domain" description="FAD-binding PCMH-type" evidence="3">
    <location>
        <begin position="159"/>
        <end position="340"/>
    </location>
</feature>
<gene>
    <name evidence="4" type="ORF">SLS63_006667</name>
</gene>
<dbReference type="Pfam" id="PF08031">
    <property type="entry name" value="BBE"/>
    <property type="match status" value="1"/>
</dbReference>
<dbReference type="InterPro" id="IPR050432">
    <property type="entry name" value="FAD-linked_Oxidoreductases_BP"/>
</dbReference>
<keyword evidence="2" id="KW-0560">Oxidoreductase</keyword>
<dbReference type="PANTHER" id="PTHR13878:SF91">
    <property type="entry name" value="FAD BINDING DOMAIN PROTEIN (AFU_ORTHOLOGUE AFUA_6G12070)-RELATED"/>
    <property type="match status" value="1"/>
</dbReference>
<dbReference type="Proteomes" id="UP001430848">
    <property type="component" value="Unassembled WGS sequence"/>
</dbReference>
<name>A0ABR1P7Q5_DIAER</name>
<keyword evidence="5" id="KW-1185">Reference proteome</keyword>
<dbReference type="InterPro" id="IPR016166">
    <property type="entry name" value="FAD-bd_PCMH"/>
</dbReference>